<keyword evidence="1" id="KW-0808">Transferase</keyword>
<accession>A0ABP8MU13</accession>
<sequence length="361" mass="38849">MVYHVIGLMSGSSLDGLDICYAQYEEIRGKWSAQILASECVAYSEEWQRNLQAATTMAVPDFLRLHTAYGRYTGEQVRAFIERNDLEHKVHFVASHGHTIMHDPLAKTSFQLGDGASVAATLGLPVISDLRAMDVALGGQGAPIVPIGDKLLFGDYALLLNLGGIANITLNEGQRLAFDICVANQALNAVAAKAGLLYDEGGKLAASGKLVSSVWDTLCAYDYYSAEAPKSLSNEQAMEMVAAFTNSNDHSIEDRLHTLVQLIAAQITAAVTRILPDTDIPRRMLVTGGGAFNEYLISVLQHQLAPLRVAVEIPDAAVVQNKEALVMGLIGILRWREEANVEASTTGASRDSIGGAYWMGA</sequence>
<proteinExistence type="predicted"/>
<dbReference type="Gene3D" id="3.30.420.40">
    <property type="match status" value="2"/>
</dbReference>
<evidence type="ECO:0000313" key="1">
    <source>
        <dbReference type="EMBL" id="GAA4454859.1"/>
    </source>
</evidence>
<dbReference type="InterPro" id="IPR043129">
    <property type="entry name" value="ATPase_NBD"/>
</dbReference>
<protein>
    <submittedName>
        <fullName evidence="1">Anhydro-N-acetylmuramic acid kinase</fullName>
    </submittedName>
</protein>
<dbReference type="SUPFAM" id="SSF53067">
    <property type="entry name" value="Actin-like ATPase domain"/>
    <property type="match status" value="1"/>
</dbReference>
<dbReference type="PANTHER" id="PTHR30605">
    <property type="entry name" value="ANHYDRO-N-ACETYLMURAMIC ACID KINASE"/>
    <property type="match status" value="1"/>
</dbReference>
<dbReference type="PANTHER" id="PTHR30605:SF0">
    <property type="entry name" value="ANHYDRO-N-ACETYLMURAMIC ACID KINASE"/>
    <property type="match status" value="1"/>
</dbReference>
<reference evidence="2" key="1">
    <citation type="journal article" date="2019" name="Int. J. Syst. Evol. Microbiol.">
        <title>The Global Catalogue of Microorganisms (GCM) 10K type strain sequencing project: providing services to taxonomists for standard genome sequencing and annotation.</title>
        <authorList>
            <consortium name="The Broad Institute Genomics Platform"/>
            <consortium name="The Broad Institute Genome Sequencing Center for Infectious Disease"/>
            <person name="Wu L."/>
            <person name="Ma J."/>
        </authorList>
    </citation>
    <scope>NUCLEOTIDE SEQUENCE [LARGE SCALE GENOMIC DNA]</scope>
    <source>
        <strain evidence="2">JCM 31921</strain>
    </source>
</reference>
<keyword evidence="1" id="KW-0418">Kinase</keyword>
<dbReference type="GO" id="GO:0016301">
    <property type="term" value="F:kinase activity"/>
    <property type="evidence" value="ECO:0007669"/>
    <property type="project" value="UniProtKB-KW"/>
</dbReference>
<dbReference type="Pfam" id="PF03702">
    <property type="entry name" value="AnmK"/>
    <property type="match status" value="1"/>
</dbReference>
<dbReference type="InterPro" id="IPR005338">
    <property type="entry name" value="Anhydro_N_Ac-Mur_kinase"/>
</dbReference>
<organism evidence="1 2">
    <name type="scientific">Rurimicrobium arvi</name>
    <dbReference type="NCBI Taxonomy" id="2049916"/>
    <lineage>
        <taxon>Bacteria</taxon>
        <taxon>Pseudomonadati</taxon>
        <taxon>Bacteroidota</taxon>
        <taxon>Chitinophagia</taxon>
        <taxon>Chitinophagales</taxon>
        <taxon>Chitinophagaceae</taxon>
        <taxon>Rurimicrobium</taxon>
    </lineage>
</organism>
<dbReference type="RefSeq" id="WP_344825556.1">
    <property type="nucleotide sequence ID" value="NZ_BAABEZ010000022.1"/>
</dbReference>
<name>A0ABP8MU13_9BACT</name>
<comment type="caution">
    <text evidence="1">The sequence shown here is derived from an EMBL/GenBank/DDBJ whole genome shotgun (WGS) entry which is preliminary data.</text>
</comment>
<dbReference type="Proteomes" id="UP001501410">
    <property type="component" value="Unassembled WGS sequence"/>
</dbReference>
<evidence type="ECO:0000313" key="2">
    <source>
        <dbReference type="Proteomes" id="UP001501410"/>
    </source>
</evidence>
<keyword evidence="2" id="KW-1185">Reference proteome</keyword>
<gene>
    <name evidence="1" type="ORF">GCM10023092_17540</name>
</gene>
<dbReference type="EMBL" id="BAABEZ010000022">
    <property type="protein sequence ID" value="GAA4454859.1"/>
    <property type="molecule type" value="Genomic_DNA"/>
</dbReference>